<evidence type="ECO:0000256" key="2">
    <source>
        <dbReference type="SAM" id="SignalP"/>
    </source>
</evidence>
<evidence type="ECO:0000256" key="1">
    <source>
        <dbReference type="SAM" id="MobiDB-lite"/>
    </source>
</evidence>
<sequence length="154" mass="16313">MRTTPKLLSVAIIALVTLGACQKSSTAVDEDVADARQDAAEESLTARKDAEAARKKAAADLASARRDGAEENIDTRRQVAAAESDAMEDKAERDYDVATTDAEGRHQVAMERCEKLKGAELDACRSAADAAQAVALAKAVAERDARLVAANNNR</sequence>
<feature type="chain" id="PRO_5045568909" description="Colicin import membrane protein" evidence="2">
    <location>
        <begin position="23"/>
        <end position="154"/>
    </location>
</feature>
<proteinExistence type="predicted"/>
<keyword evidence="4" id="KW-1185">Reference proteome</keyword>
<feature type="compositionally biased region" description="Basic and acidic residues" evidence="1">
    <location>
        <begin position="58"/>
        <end position="77"/>
    </location>
</feature>
<accession>A0ABT0GFX8</accession>
<evidence type="ECO:0000313" key="3">
    <source>
        <dbReference type="EMBL" id="MCK7593099.1"/>
    </source>
</evidence>
<gene>
    <name evidence="3" type="ORF">M0G41_05375</name>
</gene>
<dbReference type="PROSITE" id="PS51257">
    <property type="entry name" value="PROKAR_LIPOPROTEIN"/>
    <property type="match status" value="1"/>
</dbReference>
<evidence type="ECO:0008006" key="5">
    <source>
        <dbReference type="Google" id="ProtNLM"/>
    </source>
</evidence>
<feature type="signal peptide" evidence="2">
    <location>
        <begin position="1"/>
        <end position="22"/>
    </location>
</feature>
<dbReference type="RefSeq" id="WP_248206161.1">
    <property type="nucleotide sequence ID" value="NZ_JALNMH010000003.1"/>
</dbReference>
<comment type="caution">
    <text evidence="3">The sequence shown here is derived from an EMBL/GenBank/DDBJ whole genome shotgun (WGS) entry which is preliminary data.</text>
</comment>
<protein>
    <recommendedName>
        <fullName evidence="5">Colicin import membrane protein</fullName>
    </recommendedName>
</protein>
<feature type="compositionally biased region" description="Basic and acidic residues" evidence="1">
    <location>
        <begin position="87"/>
        <end position="103"/>
    </location>
</feature>
<name>A0ABT0GFX8_9GAMM</name>
<keyword evidence="2" id="KW-0732">Signal</keyword>
<dbReference type="EMBL" id="JALNMH010000003">
    <property type="protein sequence ID" value="MCK7593099.1"/>
    <property type="molecule type" value="Genomic_DNA"/>
</dbReference>
<reference evidence="3" key="1">
    <citation type="submission" date="2022-04" db="EMBL/GenBank/DDBJ databases">
        <title>Lysobacter sp. CAU 1642 isolated from sea sand.</title>
        <authorList>
            <person name="Kim W."/>
        </authorList>
    </citation>
    <scope>NUCLEOTIDE SEQUENCE</scope>
    <source>
        <strain evidence="3">CAU 1642</strain>
    </source>
</reference>
<feature type="region of interest" description="Disordered" evidence="1">
    <location>
        <begin position="58"/>
        <end position="103"/>
    </location>
</feature>
<organism evidence="3 4">
    <name type="scientific">Pseudomarimonas salicorniae</name>
    <dbReference type="NCBI Taxonomy" id="2933270"/>
    <lineage>
        <taxon>Bacteria</taxon>
        <taxon>Pseudomonadati</taxon>
        <taxon>Pseudomonadota</taxon>
        <taxon>Gammaproteobacteria</taxon>
        <taxon>Lysobacterales</taxon>
        <taxon>Lysobacteraceae</taxon>
        <taxon>Pseudomarimonas</taxon>
    </lineage>
</organism>
<dbReference type="Proteomes" id="UP001431449">
    <property type="component" value="Unassembled WGS sequence"/>
</dbReference>
<evidence type="ECO:0000313" key="4">
    <source>
        <dbReference type="Proteomes" id="UP001431449"/>
    </source>
</evidence>